<dbReference type="Pfam" id="PF00593">
    <property type="entry name" value="TonB_dep_Rec_b-barrel"/>
    <property type="match status" value="1"/>
</dbReference>
<evidence type="ECO:0000256" key="4">
    <source>
        <dbReference type="ARBA" id="ARBA00022496"/>
    </source>
</evidence>
<accession>A0A1H4JSP7</accession>
<feature type="domain" description="TonB-dependent receptor plug" evidence="15">
    <location>
        <begin position="54"/>
        <end position="168"/>
    </location>
</feature>
<dbReference type="PROSITE" id="PS52016">
    <property type="entry name" value="TONB_DEPENDENT_REC_3"/>
    <property type="match status" value="1"/>
</dbReference>
<dbReference type="GO" id="GO:0009279">
    <property type="term" value="C:cell outer membrane"/>
    <property type="evidence" value="ECO:0007669"/>
    <property type="project" value="UniProtKB-SubCell"/>
</dbReference>
<name>A0A1H4JSP7_9HYPH</name>
<evidence type="ECO:0000256" key="7">
    <source>
        <dbReference type="ARBA" id="ARBA00023065"/>
    </source>
</evidence>
<keyword evidence="8 12" id="KW-0798">TonB box</keyword>
<keyword evidence="6" id="KW-0408">Iron</keyword>
<evidence type="ECO:0000256" key="12">
    <source>
        <dbReference type="RuleBase" id="RU003357"/>
    </source>
</evidence>
<dbReference type="InterPro" id="IPR000531">
    <property type="entry name" value="Beta-barrel_TonB"/>
</dbReference>
<proteinExistence type="inferred from homology"/>
<comment type="subcellular location">
    <subcellularLocation>
        <location evidence="1 11">Cell outer membrane</location>
        <topology evidence="1 11">Multi-pass membrane protein</topology>
    </subcellularLocation>
</comment>
<keyword evidence="10 11" id="KW-0998">Cell outer membrane</keyword>
<feature type="domain" description="TonB-dependent receptor-like beta-barrel" evidence="14">
    <location>
        <begin position="294"/>
        <end position="656"/>
    </location>
</feature>
<dbReference type="PANTHER" id="PTHR32552:SF81">
    <property type="entry name" value="TONB-DEPENDENT OUTER MEMBRANE RECEPTOR"/>
    <property type="match status" value="1"/>
</dbReference>
<dbReference type="InterPro" id="IPR012910">
    <property type="entry name" value="Plug_dom"/>
</dbReference>
<evidence type="ECO:0000256" key="2">
    <source>
        <dbReference type="ARBA" id="ARBA00022448"/>
    </source>
</evidence>
<evidence type="ECO:0000256" key="8">
    <source>
        <dbReference type="ARBA" id="ARBA00023077"/>
    </source>
</evidence>
<evidence type="ECO:0000256" key="11">
    <source>
        <dbReference type="PROSITE-ProRule" id="PRU01360"/>
    </source>
</evidence>
<keyword evidence="17" id="KW-1185">Reference proteome</keyword>
<evidence type="ECO:0000259" key="14">
    <source>
        <dbReference type="Pfam" id="PF00593"/>
    </source>
</evidence>
<sequence length="690" mass="76129">MSITIKRPLMQGASALSILVANALSVQAQEADTISNFTVLETLMVTGERVERSVFDTASSVEVVSDEQLKKKAPGKSVKEIVDGMANVHMPGDTGAPVIRGQATEGPNRGVGAFTAGTVPRATLNVDGRYLSFNELYFGTSSLWDVESVEVFRGPQTTSQGANSIAGAIIVNTKDPTFTPEAAYQVIYGSNNMKRASVAFSGPIIEDELAARLALDYFDRDTYVDFVNPAFDPGDAETDILIRNGRFKLLWTPSSVPGLEAKLTYSHSESNGPQAESVSFPFDNWESTADAVVGWPIKSDAVIADVSYEMDNGITLFNQFQYSQADIERRYRIANLGTVTLDQTDVSNETRATFEAMDGRLTGVLGLFARQVVSDEYMNLLGDYDFDDTKTSLGVYSELTYDITDRWSVTGGLRYQYDKVERLIALPTGSTHDYQENFGALLPKLSVSYKVTPDIVIGGLVSRGYNPGGVSLRSRTNIAVPFQQETAWNYELFGRANLLDDRLTLTGNLFYTDHRDAQRNVINFISSVFPESVTVNAERARSYGLEVGGTYRFNDAFQIYGSAGLLRTEVVEFTNSAADFEGKEFERSPRYSFSIGANWDITEQWAVNADLRHVGSYFSNSENDPQFKIEPYTVANAQVSYKPRDEFEVFGYVKNIFNDTSPTSISNFRGSLSGSVVRPREFGIGVRGQF</sequence>
<feature type="signal peptide" evidence="13">
    <location>
        <begin position="1"/>
        <end position="28"/>
    </location>
</feature>
<dbReference type="InterPro" id="IPR036942">
    <property type="entry name" value="Beta-barrel_TonB_sf"/>
</dbReference>
<dbReference type="Pfam" id="PF07715">
    <property type="entry name" value="Plug"/>
    <property type="match status" value="1"/>
</dbReference>
<feature type="chain" id="PRO_5011581691" evidence="13">
    <location>
        <begin position="29"/>
        <end position="690"/>
    </location>
</feature>
<dbReference type="GO" id="GO:0006826">
    <property type="term" value="P:iron ion transport"/>
    <property type="evidence" value="ECO:0007669"/>
    <property type="project" value="UniProtKB-KW"/>
</dbReference>
<protein>
    <submittedName>
        <fullName evidence="16">Outer membrane receptor proteins, mostly Fe transport</fullName>
    </submittedName>
</protein>
<keyword evidence="13" id="KW-0732">Signal</keyword>
<evidence type="ECO:0000256" key="6">
    <source>
        <dbReference type="ARBA" id="ARBA00023004"/>
    </source>
</evidence>
<evidence type="ECO:0000259" key="15">
    <source>
        <dbReference type="Pfam" id="PF07715"/>
    </source>
</evidence>
<evidence type="ECO:0000313" key="16">
    <source>
        <dbReference type="EMBL" id="SEB49320.1"/>
    </source>
</evidence>
<comment type="similarity">
    <text evidence="11 12">Belongs to the TonB-dependent receptor family.</text>
</comment>
<evidence type="ECO:0000256" key="5">
    <source>
        <dbReference type="ARBA" id="ARBA00022692"/>
    </source>
</evidence>
<dbReference type="InterPro" id="IPR039426">
    <property type="entry name" value="TonB-dep_rcpt-like"/>
</dbReference>
<dbReference type="Gene3D" id="2.40.170.20">
    <property type="entry name" value="TonB-dependent receptor, beta-barrel domain"/>
    <property type="match status" value="1"/>
</dbReference>
<gene>
    <name evidence="16" type="ORF">SAMN05216452_1648</name>
</gene>
<evidence type="ECO:0000256" key="1">
    <source>
        <dbReference type="ARBA" id="ARBA00004571"/>
    </source>
</evidence>
<keyword evidence="4" id="KW-0410">Iron transport</keyword>
<dbReference type="Proteomes" id="UP000199064">
    <property type="component" value="Unassembled WGS sequence"/>
</dbReference>
<keyword evidence="16" id="KW-0675">Receptor</keyword>
<dbReference type="CDD" id="cd01347">
    <property type="entry name" value="ligand_gated_channel"/>
    <property type="match status" value="1"/>
</dbReference>
<keyword evidence="5 11" id="KW-0812">Transmembrane</keyword>
<dbReference type="SUPFAM" id="SSF56935">
    <property type="entry name" value="Porins"/>
    <property type="match status" value="1"/>
</dbReference>
<keyword evidence="9 11" id="KW-0472">Membrane</keyword>
<reference evidence="17" key="1">
    <citation type="submission" date="2016-10" db="EMBL/GenBank/DDBJ databases">
        <authorList>
            <person name="Varghese N."/>
            <person name="Submissions S."/>
        </authorList>
    </citation>
    <scope>NUCLEOTIDE SEQUENCE [LARGE SCALE GENOMIC DNA]</scope>
    <source>
        <strain evidence="17">ES.061</strain>
    </source>
</reference>
<dbReference type="RefSeq" id="WP_177175051.1">
    <property type="nucleotide sequence ID" value="NZ_FNSL01000001.1"/>
</dbReference>
<keyword evidence="2 11" id="KW-0813">Transport</keyword>
<dbReference type="AlphaFoldDB" id="A0A1H4JSP7"/>
<dbReference type="EMBL" id="FNSL01000001">
    <property type="protein sequence ID" value="SEB49320.1"/>
    <property type="molecule type" value="Genomic_DNA"/>
</dbReference>
<organism evidence="16 17">
    <name type="scientific">Nitratireductor aquibiodomus</name>
    <dbReference type="NCBI Taxonomy" id="204799"/>
    <lineage>
        <taxon>Bacteria</taxon>
        <taxon>Pseudomonadati</taxon>
        <taxon>Pseudomonadota</taxon>
        <taxon>Alphaproteobacteria</taxon>
        <taxon>Hyphomicrobiales</taxon>
        <taxon>Phyllobacteriaceae</taxon>
        <taxon>Nitratireductor</taxon>
    </lineage>
</organism>
<keyword evidence="3 11" id="KW-1134">Transmembrane beta strand</keyword>
<evidence type="ECO:0000256" key="3">
    <source>
        <dbReference type="ARBA" id="ARBA00022452"/>
    </source>
</evidence>
<dbReference type="PANTHER" id="PTHR32552">
    <property type="entry name" value="FERRICHROME IRON RECEPTOR-RELATED"/>
    <property type="match status" value="1"/>
</dbReference>
<evidence type="ECO:0000313" key="17">
    <source>
        <dbReference type="Proteomes" id="UP000199064"/>
    </source>
</evidence>
<evidence type="ECO:0000256" key="10">
    <source>
        <dbReference type="ARBA" id="ARBA00023237"/>
    </source>
</evidence>
<evidence type="ECO:0000256" key="9">
    <source>
        <dbReference type="ARBA" id="ARBA00023136"/>
    </source>
</evidence>
<evidence type="ECO:0000256" key="13">
    <source>
        <dbReference type="SAM" id="SignalP"/>
    </source>
</evidence>
<keyword evidence="7" id="KW-0406">Ion transport</keyword>